<dbReference type="PRINTS" id="PR00786">
    <property type="entry name" value="NEPRILYSIN"/>
</dbReference>
<dbReference type="AlphaFoldDB" id="A7SMH5"/>
<dbReference type="OMA" id="XNFNASA"/>
<evidence type="ECO:0000256" key="1">
    <source>
        <dbReference type="ARBA" id="ARBA00001947"/>
    </source>
</evidence>
<dbReference type="PhylomeDB" id="A7SMH5"/>
<name>A7SMH5_NEMVE</name>
<dbReference type="SUPFAM" id="SSF55486">
    <property type="entry name" value="Metalloproteases ('zincins'), catalytic domain"/>
    <property type="match status" value="1"/>
</dbReference>
<evidence type="ECO:0008006" key="11">
    <source>
        <dbReference type="Google" id="ProtNLM"/>
    </source>
</evidence>
<dbReference type="InterPro" id="IPR018497">
    <property type="entry name" value="Peptidase_M13_C"/>
</dbReference>
<dbReference type="Gene3D" id="3.40.390.10">
    <property type="entry name" value="Collagenase (Catalytic Domain)"/>
    <property type="match status" value="1"/>
</dbReference>
<dbReference type="GO" id="GO:0046872">
    <property type="term" value="F:metal ion binding"/>
    <property type="evidence" value="ECO:0007669"/>
    <property type="project" value="UniProtKB-KW"/>
</dbReference>
<dbReference type="Pfam" id="PF01431">
    <property type="entry name" value="Peptidase_M13"/>
    <property type="match status" value="1"/>
</dbReference>
<evidence type="ECO:0000313" key="9">
    <source>
        <dbReference type="EMBL" id="EDO35107.1"/>
    </source>
</evidence>
<dbReference type="GO" id="GO:0016485">
    <property type="term" value="P:protein processing"/>
    <property type="evidence" value="ECO:0000318"/>
    <property type="project" value="GO_Central"/>
</dbReference>
<evidence type="ECO:0000256" key="5">
    <source>
        <dbReference type="ARBA" id="ARBA00022833"/>
    </source>
</evidence>
<dbReference type="PROSITE" id="PS51885">
    <property type="entry name" value="NEPRILYSIN"/>
    <property type="match status" value="1"/>
</dbReference>
<evidence type="ECO:0000313" key="10">
    <source>
        <dbReference type="Proteomes" id="UP000001593"/>
    </source>
</evidence>
<keyword evidence="5" id="KW-0862">Zinc</keyword>
<dbReference type="EMBL" id="DS469708">
    <property type="protein sequence ID" value="EDO35107.1"/>
    <property type="molecule type" value="Genomic_DNA"/>
</dbReference>
<keyword evidence="4" id="KW-0378">Hydrolase</keyword>
<dbReference type="Gene3D" id="1.10.1380.10">
    <property type="entry name" value="Neutral endopeptidase , domain2"/>
    <property type="match status" value="1"/>
</dbReference>
<dbReference type="PANTHER" id="PTHR11733">
    <property type="entry name" value="ZINC METALLOPROTEASE FAMILY M13 NEPRILYSIN-RELATED"/>
    <property type="match status" value="1"/>
</dbReference>
<dbReference type="InterPro" id="IPR000718">
    <property type="entry name" value="Peptidase_M13"/>
</dbReference>
<dbReference type="CDD" id="cd08662">
    <property type="entry name" value="M13"/>
    <property type="match status" value="1"/>
</dbReference>
<keyword evidence="3" id="KW-0479">Metal-binding</keyword>
<gene>
    <name evidence="9" type="ORF">NEMVEDRAFT_v1g172129</name>
</gene>
<evidence type="ECO:0000256" key="3">
    <source>
        <dbReference type="ARBA" id="ARBA00022723"/>
    </source>
</evidence>
<dbReference type="Pfam" id="PF05649">
    <property type="entry name" value="Peptidase_M13_N"/>
    <property type="match status" value="1"/>
</dbReference>
<dbReference type="InterPro" id="IPR042089">
    <property type="entry name" value="Peptidase_M13_dom_2"/>
</dbReference>
<comment type="cofactor">
    <cofactor evidence="1">
        <name>Zn(2+)</name>
        <dbReference type="ChEBI" id="CHEBI:29105"/>
    </cofactor>
</comment>
<dbReference type="HOGENOM" id="CLU_006187_8_0_1"/>
<feature type="domain" description="Peptidase M13 N-terminal" evidence="8">
    <location>
        <begin position="10"/>
        <end position="406"/>
    </location>
</feature>
<keyword evidence="6" id="KW-0482">Metalloprotease</keyword>
<dbReference type="GO" id="GO:0005886">
    <property type="term" value="C:plasma membrane"/>
    <property type="evidence" value="ECO:0000318"/>
    <property type="project" value="GO_Central"/>
</dbReference>
<evidence type="ECO:0000259" key="8">
    <source>
        <dbReference type="Pfam" id="PF05649"/>
    </source>
</evidence>
<evidence type="ECO:0000256" key="6">
    <source>
        <dbReference type="ARBA" id="ARBA00023049"/>
    </source>
</evidence>
<evidence type="ECO:0000256" key="4">
    <source>
        <dbReference type="ARBA" id="ARBA00022801"/>
    </source>
</evidence>
<accession>A7SMH5</accession>
<dbReference type="eggNOG" id="KOG3624">
    <property type="taxonomic scope" value="Eukaryota"/>
</dbReference>
<evidence type="ECO:0000259" key="7">
    <source>
        <dbReference type="Pfam" id="PF01431"/>
    </source>
</evidence>
<dbReference type="InterPro" id="IPR008753">
    <property type="entry name" value="Peptidase_M13_N"/>
</dbReference>
<reference evidence="9 10" key="1">
    <citation type="journal article" date="2007" name="Science">
        <title>Sea anemone genome reveals ancestral eumetazoan gene repertoire and genomic organization.</title>
        <authorList>
            <person name="Putnam N.H."/>
            <person name="Srivastava M."/>
            <person name="Hellsten U."/>
            <person name="Dirks B."/>
            <person name="Chapman J."/>
            <person name="Salamov A."/>
            <person name="Terry A."/>
            <person name="Shapiro H."/>
            <person name="Lindquist E."/>
            <person name="Kapitonov V.V."/>
            <person name="Jurka J."/>
            <person name="Genikhovich G."/>
            <person name="Grigoriev I.V."/>
            <person name="Lucas S.M."/>
            <person name="Steele R.E."/>
            <person name="Finnerty J.R."/>
            <person name="Technau U."/>
            <person name="Martindale M.Q."/>
            <person name="Rokhsar D.S."/>
        </authorList>
    </citation>
    <scope>NUCLEOTIDE SEQUENCE [LARGE SCALE GENOMIC DNA]</scope>
    <source>
        <strain evidence="10">CH2 X CH6</strain>
    </source>
</reference>
<dbReference type="InterPro" id="IPR024079">
    <property type="entry name" value="MetalloPept_cat_dom_sf"/>
</dbReference>
<evidence type="ECO:0000256" key="2">
    <source>
        <dbReference type="ARBA" id="ARBA00022670"/>
    </source>
</evidence>
<organism evidence="9 10">
    <name type="scientific">Nematostella vectensis</name>
    <name type="common">Starlet sea anemone</name>
    <dbReference type="NCBI Taxonomy" id="45351"/>
    <lineage>
        <taxon>Eukaryota</taxon>
        <taxon>Metazoa</taxon>
        <taxon>Cnidaria</taxon>
        <taxon>Anthozoa</taxon>
        <taxon>Hexacorallia</taxon>
        <taxon>Actiniaria</taxon>
        <taxon>Edwardsiidae</taxon>
        <taxon>Nematostella</taxon>
    </lineage>
</organism>
<keyword evidence="2" id="KW-0645">Protease</keyword>
<dbReference type="PANTHER" id="PTHR11733:SF240">
    <property type="entry name" value="GH14155P-RELATED"/>
    <property type="match status" value="1"/>
</dbReference>
<dbReference type="Proteomes" id="UP000001593">
    <property type="component" value="Unassembled WGS sequence"/>
</dbReference>
<sequence>MKSMNTTIDPCDDFYQYACGGWETKNLIPDTRSSWSQFRILSNRNEELLKKLINSKDIRDKYKDNPAVMKAFDYYDACMDEKLIEKLGQQPLQDLIKMFGSWNVTNKNWTEADWDFMKTFVMIQRDLSIAPWFNMFVGTDLKDSTKTVIVFDQSGTILSREAMLFNTTYHAKIRTAYRRIMTSLMEKLGAGNEAEARMEEVYQLELELAKVKQRIQPSLIHLLSKVRQNNQPRTLKLAPPPSFLNLTDFLGHIFNLTDYNVKQDTEVVVYAMEYMVNMSRIFANTPKRIVANYMMWHVAYFFASSLSKEFRDLYYEYREAITGTRGEDPRWQDCTSGVSGTFGMAIGLLFVDQTFKKESKTSAERMIKDIRNVFIDNLQNLNWMDEKTRKVAKEKAEAIRENIGYPDFIKNKTALELEYSGVRVDKTKYFWNQYERRKFYNQKNIDELGKPVDKTKWSMNPPTVNAYYSSTDNKIVFPAGILQDPFYEGDHPNSLNYGGIGMVVGHEITHGFDDNGRKFNKDGNLLTWWTNNSIEAFKKKTDCLVKQYSSYEFHGKKLNGLQTLGENIADNGGIKQSFQAYQKWKKDNNVEEEKRLPGLEKLSHDQLFFLSFAQIWCSAYRPEAAIRAIENGVHSPGKLRVIGSLSNSNEFAEAWKCPVGSRMNPKDKCAVW</sequence>
<protein>
    <recommendedName>
        <fullName evidence="11">Endothelin-converting enzyme 1</fullName>
    </recommendedName>
</protein>
<dbReference type="InParanoid" id="A7SMH5"/>
<keyword evidence="10" id="KW-1185">Reference proteome</keyword>
<feature type="domain" description="Peptidase M13 C-terminal" evidence="7">
    <location>
        <begin position="465"/>
        <end position="671"/>
    </location>
</feature>
<proteinExistence type="predicted"/>
<dbReference type="GO" id="GO:0004222">
    <property type="term" value="F:metalloendopeptidase activity"/>
    <property type="evidence" value="ECO:0000318"/>
    <property type="project" value="GO_Central"/>
</dbReference>